<dbReference type="SUPFAM" id="SSF53474">
    <property type="entry name" value="alpha/beta-Hydrolases"/>
    <property type="match status" value="1"/>
</dbReference>
<dbReference type="PANTHER" id="PTHR43798:SF33">
    <property type="entry name" value="HYDROLASE, PUTATIVE (AFU_ORTHOLOGUE AFUA_2G14860)-RELATED"/>
    <property type="match status" value="1"/>
</dbReference>
<organism evidence="2 3">
    <name type="scientific">Geodermatophilus poikilotrophus</name>
    <dbReference type="NCBI Taxonomy" id="1333667"/>
    <lineage>
        <taxon>Bacteria</taxon>
        <taxon>Bacillati</taxon>
        <taxon>Actinomycetota</taxon>
        <taxon>Actinomycetes</taxon>
        <taxon>Geodermatophilales</taxon>
        <taxon>Geodermatophilaceae</taxon>
        <taxon>Geodermatophilus</taxon>
    </lineage>
</organism>
<reference evidence="3" key="1">
    <citation type="submission" date="2016-10" db="EMBL/GenBank/DDBJ databases">
        <authorList>
            <person name="Varghese N."/>
            <person name="Submissions S."/>
        </authorList>
    </citation>
    <scope>NUCLEOTIDE SEQUENCE [LARGE SCALE GENOMIC DNA]</scope>
    <source>
        <strain evidence="3">DSM 44209</strain>
    </source>
</reference>
<feature type="domain" description="AB hydrolase-1" evidence="1">
    <location>
        <begin position="32"/>
        <end position="256"/>
    </location>
</feature>
<dbReference type="PRINTS" id="PR00111">
    <property type="entry name" value="ABHYDROLASE"/>
</dbReference>
<dbReference type="Pfam" id="PF00561">
    <property type="entry name" value="Abhydrolase_1"/>
    <property type="match status" value="1"/>
</dbReference>
<keyword evidence="3" id="KW-1185">Reference proteome</keyword>
<evidence type="ECO:0000313" key="3">
    <source>
        <dbReference type="Proteomes" id="UP000198507"/>
    </source>
</evidence>
<dbReference type="Proteomes" id="UP000198507">
    <property type="component" value="Unassembled WGS sequence"/>
</dbReference>
<dbReference type="InterPro" id="IPR050266">
    <property type="entry name" value="AB_hydrolase_sf"/>
</dbReference>
<proteinExistence type="predicted"/>
<name>A0A1I0GIE0_9ACTN</name>
<protein>
    <submittedName>
        <fullName evidence="2">Pimeloyl-ACP methyl ester carboxylesterase</fullName>
    </submittedName>
</protein>
<dbReference type="RefSeq" id="WP_175486538.1">
    <property type="nucleotide sequence ID" value="NZ_FOIE01000007.1"/>
</dbReference>
<dbReference type="GO" id="GO:0016020">
    <property type="term" value="C:membrane"/>
    <property type="evidence" value="ECO:0007669"/>
    <property type="project" value="TreeGrafter"/>
</dbReference>
<gene>
    <name evidence="2" type="ORF">SAMN04488546_3270</name>
</gene>
<dbReference type="InterPro" id="IPR029058">
    <property type="entry name" value="AB_hydrolase_fold"/>
</dbReference>
<dbReference type="InterPro" id="IPR000073">
    <property type="entry name" value="AB_hydrolase_1"/>
</dbReference>
<dbReference type="Gene3D" id="3.40.50.1820">
    <property type="entry name" value="alpha/beta hydrolase"/>
    <property type="match status" value="1"/>
</dbReference>
<dbReference type="GO" id="GO:0003824">
    <property type="term" value="F:catalytic activity"/>
    <property type="evidence" value="ECO:0007669"/>
    <property type="project" value="UniProtKB-ARBA"/>
</dbReference>
<evidence type="ECO:0000313" key="2">
    <source>
        <dbReference type="EMBL" id="SET70100.1"/>
    </source>
</evidence>
<dbReference type="AlphaFoldDB" id="A0A1I0GIE0"/>
<sequence>MSGTTQTLQHHTATLPGGLRVHTVEQGDPGGPAVVLVHGWPDSWFSWSRVLADLDPRLRAVAYSQRGFGESDHPAGGYALDRFADDLLGLCDALGLERAHLVGHSFGSFVVRRVAEEHPDRVDRMVLIGSADRMGDVLVEEVRAAIADLPEQVPDDFAREFAASTVHREVAPDFFDALVAESRKAPGSVYRGSWEGLVRVDDRDRLRAVTAPTLLLWGDSDALFDRGQQDRLLAALPDARLRVYEDTGHCPNWERPEDVAADLNAFLLPA</sequence>
<dbReference type="PANTHER" id="PTHR43798">
    <property type="entry name" value="MONOACYLGLYCEROL LIPASE"/>
    <property type="match status" value="1"/>
</dbReference>
<evidence type="ECO:0000259" key="1">
    <source>
        <dbReference type="Pfam" id="PF00561"/>
    </source>
</evidence>
<dbReference type="EMBL" id="FOIE01000007">
    <property type="protein sequence ID" value="SET70100.1"/>
    <property type="molecule type" value="Genomic_DNA"/>
</dbReference>
<accession>A0A1I0GIE0</accession>